<dbReference type="InterPro" id="IPR014710">
    <property type="entry name" value="RmlC-like_jellyroll"/>
</dbReference>
<dbReference type="Proteomes" id="UP000292424">
    <property type="component" value="Chromosome"/>
</dbReference>
<evidence type="ECO:0000313" key="2">
    <source>
        <dbReference type="EMBL" id="QES90602.1"/>
    </source>
</evidence>
<dbReference type="EMBL" id="CP044016">
    <property type="protein sequence ID" value="QES90602.1"/>
    <property type="molecule type" value="Genomic_DNA"/>
</dbReference>
<dbReference type="Pfam" id="PF00027">
    <property type="entry name" value="cNMP_binding"/>
    <property type="match status" value="1"/>
</dbReference>
<keyword evidence="3" id="KW-1185">Reference proteome</keyword>
<dbReference type="PROSITE" id="PS50042">
    <property type="entry name" value="CNMP_BINDING_3"/>
    <property type="match status" value="1"/>
</dbReference>
<proteinExistence type="predicted"/>
<gene>
    <name evidence="2" type="ORF">E0W69_018725</name>
</gene>
<accession>A0A5P2G9I3</accession>
<evidence type="ECO:0000259" key="1">
    <source>
        <dbReference type="PROSITE" id="PS50042"/>
    </source>
</evidence>
<reference evidence="2 3" key="1">
    <citation type="submission" date="2019-09" db="EMBL/GenBank/DDBJ databases">
        <title>Complete genome sequence of Arachidicoccus sp. B3-10 isolated from apple orchard soil.</title>
        <authorList>
            <person name="Kim H.S."/>
            <person name="Han K.-I."/>
            <person name="Suh M.K."/>
            <person name="Lee K.C."/>
            <person name="Eom M.K."/>
            <person name="Kim J.-S."/>
            <person name="Kang S.W."/>
            <person name="Sin Y."/>
            <person name="Lee J.-S."/>
        </authorList>
    </citation>
    <scope>NUCLEOTIDE SEQUENCE [LARGE SCALE GENOMIC DNA]</scope>
    <source>
        <strain evidence="2 3">B3-10</strain>
    </source>
</reference>
<dbReference type="CDD" id="cd00038">
    <property type="entry name" value="CAP_ED"/>
    <property type="match status" value="1"/>
</dbReference>
<dbReference type="RefSeq" id="WP_131331588.1">
    <property type="nucleotide sequence ID" value="NZ_CP044016.1"/>
</dbReference>
<dbReference type="OrthoDB" id="663011at2"/>
<dbReference type="AlphaFoldDB" id="A0A5P2G9I3"/>
<dbReference type="InterPro" id="IPR000595">
    <property type="entry name" value="cNMP-bd_dom"/>
</dbReference>
<sequence>MHDLKKYINNISPLSEVTWQQFQNIFKERRLSNLDFFVREGEIATKIGILQEGLVRGFYRNEDGIEYNKTFFTAPSFIGAYASLITKKENLINQQALSDCNIYEAKYHDFEQLCSKNIELERLAKKIAQLHFVQKEKREIELVMLDAEKRYDILKSEFPNIENQVQQYHIASYLGITPTQLSRIRKKIKSLHM</sequence>
<dbReference type="SUPFAM" id="SSF51206">
    <property type="entry name" value="cAMP-binding domain-like"/>
    <property type="match status" value="1"/>
</dbReference>
<dbReference type="Gene3D" id="2.60.120.10">
    <property type="entry name" value="Jelly Rolls"/>
    <property type="match status" value="1"/>
</dbReference>
<organism evidence="2 3">
    <name type="scientific">Rhizosphaericola mali</name>
    <dbReference type="NCBI Taxonomy" id="2545455"/>
    <lineage>
        <taxon>Bacteria</taxon>
        <taxon>Pseudomonadati</taxon>
        <taxon>Bacteroidota</taxon>
        <taxon>Chitinophagia</taxon>
        <taxon>Chitinophagales</taxon>
        <taxon>Chitinophagaceae</taxon>
        <taxon>Rhizosphaericola</taxon>
    </lineage>
</organism>
<dbReference type="InterPro" id="IPR018490">
    <property type="entry name" value="cNMP-bd_dom_sf"/>
</dbReference>
<protein>
    <submittedName>
        <fullName evidence="2">Crp/Fnr family transcriptional regulator</fullName>
    </submittedName>
</protein>
<evidence type="ECO:0000313" key="3">
    <source>
        <dbReference type="Proteomes" id="UP000292424"/>
    </source>
</evidence>
<feature type="domain" description="Cyclic nucleotide-binding" evidence="1">
    <location>
        <begin position="10"/>
        <end position="122"/>
    </location>
</feature>
<name>A0A5P2G9I3_9BACT</name>
<dbReference type="KEGG" id="arac:E0W69_018725"/>